<keyword evidence="2" id="KW-1185">Reference proteome</keyword>
<comment type="caution">
    <text evidence="1">The sequence shown here is derived from an EMBL/GenBank/DDBJ whole genome shotgun (WGS) entry which is preliminary data.</text>
</comment>
<dbReference type="EMBL" id="JAHRIM010080946">
    <property type="protein sequence ID" value="MEQ2275131.1"/>
    <property type="molecule type" value="Genomic_DNA"/>
</dbReference>
<evidence type="ECO:0000313" key="2">
    <source>
        <dbReference type="Proteomes" id="UP001444071"/>
    </source>
</evidence>
<name>A0ABV0X0Q4_9TELE</name>
<evidence type="ECO:0000313" key="1">
    <source>
        <dbReference type="EMBL" id="MEQ2275131.1"/>
    </source>
</evidence>
<reference evidence="1 2" key="1">
    <citation type="submission" date="2021-06" db="EMBL/GenBank/DDBJ databases">
        <authorList>
            <person name="Palmer J.M."/>
        </authorList>
    </citation>
    <scope>NUCLEOTIDE SEQUENCE [LARGE SCALE GENOMIC DNA]</scope>
    <source>
        <strain evidence="1 2">XR_2019</strain>
        <tissue evidence="1">Muscle</tissue>
    </source>
</reference>
<dbReference type="PROSITE" id="PS51257">
    <property type="entry name" value="PROKAR_LIPOPROTEIN"/>
    <property type="match status" value="1"/>
</dbReference>
<dbReference type="Proteomes" id="UP001444071">
    <property type="component" value="Unassembled WGS sequence"/>
</dbReference>
<proteinExistence type="predicted"/>
<sequence length="102" mass="10890">MLTRSEATFCGCVLACSCARPSARSWSAFQLCERQVAVRSHSPAFWQHHGSATLGPHAGPLRAAESGEAPLRFMGTDADGSAALGTLNTWVVSRVFSFQSMC</sequence>
<organism evidence="1 2">
    <name type="scientific">Xenotaenia resolanae</name>
    <dbReference type="NCBI Taxonomy" id="208358"/>
    <lineage>
        <taxon>Eukaryota</taxon>
        <taxon>Metazoa</taxon>
        <taxon>Chordata</taxon>
        <taxon>Craniata</taxon>
        <taxon>Vertebrata</taxon>
        <taxon>Euteleostomi</taxon>
        <taxon>Actinopterygii</taxon>
        <taxon>Neopterygii</taxon>
        <taxon>Teleostei</taxon>
        <taxon>Neoteleostei</taxon>
        <taxon>Acanthomorphata</taxon>
        <taxon>Ovalentaria</taxon>
        <taxon>Atherinomorphae</taxon>
        <taxon>Cyprinodontiformes</taxon>
        <taxon>Goodeidae</taxon>
        <taxon>Xenotaenia</taxon>
    </lineage>
</organism>
<evidence type="ECO:0008006" key="3">
    <source>
        <dbReference type="Google" id="ProtNLM"/>
    </source>
</evidence>
<gene>
    <name evidence="1" type="ORF">XENORESO_021173</name>
</gene>
<protein>
    <recommendedName>
        <fullName evidence="3">Secreted protein</fullName>
    </recommendedName>
</protein>
<accession>A0ABV0X0Q4</accession>